<reference evidence="3 4" key="1">
    <citation type="submission" date="2022-05" db="EMBL/GenBank/DDBJ databases">
        <authorList>
            <consortium name="Genoscope - CEA"/>
            <person name="William W."/>
        </authorList>
    </citation>
    <scope>NUCLEOTIDE SEQUENCE [LARGE SCALE GENOMIC DNA]</scope>
</reference>
<dbReference type="Pfam" id="PF02493">
    <property type="entry name" value="MORN"/>
    <property type="match status" value="2"/>
</dbReference>
<protein>
    <submittedName>
        <fullName evidence="3">Uncharacterized protein</fullName>
    </submittedName>
</protein>
<feature type="compositionally biased region" description="Basic and acidic residues" evidence="2">
    <location>
        <begin position="132"/>
        <end position="150"/>
    </location>
</feature>
<dbReference type="Proteomes" id="UP001159405">
    <property type="component" value="Unassembled WGS sequence"/>
</dbReference>
<evidence type="ECO:0000313" key="3">
    <source>
        <dbReference type="EMBL" id="CAH3165598.1"/>
    </source>
</evidence>
<proteinExistence type="predicted"/>
<evidence type="ECO:0000313" key="4">
    <source>
        <dbReference type="Proteomes" id="UP001159405"/>
    </source>
</evidence>
<sequence length="150" mass="17282">MGLCVSGERADFEGVVRYNGQTFLGVRHGEGTYLYQNGDIYEGQWKWNHKHGHGVLTLKNGEEKRGFFYRSEYIGTEPGNLFAATTCCCLGEVSSAQPLKNEEGETSNQERHGPARQRAEENRRRREGRKQRRDEFRRNILQRGEEESVV</sequence>
<accession>A0ABN8QL06</accession>
<keyword evidence="4" id="KW-1185">Reference proteome</keyword>
<dbReference type="SMART" id="SM00698">
    <property type="entry name" value="MORN"/>
    <property type="match status" value="2"/>
</dbReference>
<organism evidence="3 4">
    <name type="scientific">Porites lobata</name>
    <dbReference type="NCBI Taxonomy" id="104759"/>
    <lineage>
        <taxon>Eukaryota</taxon>
        <taxon>Metazoa</taxon>
        <taxon>Cnidaria</taxon>
        <taxon>Anthozoa</taxon>
        <taxon>Hexacorallia</taxon>
        <taxon>Scleractinia</taxon>
        <taxon>Fungiina</taxon>
        <taxon>Poritidae</taxon>
        <taxon>Porites</taxon>
    </lineage>
</organism>
<keyword evidence="1" id="KW-0677">Repeat</keyword>
<gene>
    <name evidence="3" type="ORF">PLOB_00007248</name>
</gene>
<dbReference type="InterPro" id="IPR003409">
    <property type="entry name" value="MORN"/>
</dbReference>
<dbReference type="Gene3D" id="2.20.110.10">
    <property type="entry name" value="Histone H3 K4-specific methyltransferase SET7/9 N-terminal domain"/>
    <property type="match status" value="1"/>
</dbReference>
<evidence type="ECO:0000256" key="1">
    <source>
        <dbReference type="ARBA" id="ARBA00022737"/>
    </source>
</evidence>
<dbReference type="SUPFAM" id="SSF82185">
    <property type="entry name" value="Histone H3 K4-specific methyltransferase SET7/9 N-terminal domain"/>
    <property type="match status" value="1"/>
</dbReference>
<feature type="compositionally biased region" description="Basic and acidic residues" evidence="2">
    <location>
        <begin position="100"/>
        <end position="124"/>
    </location>
</feature>
<dbReference type="PANTHER" id="PTHR43215:SF14">
    <property type="entry name" value="RADIAL SPOKE HEAD 1 HOMOLOG"/>
    <property type="match status" value="1"/>
</dbReference>
<dbReference type="PANTHER" id="PTHR43215">
    <property type="entry name" value="RADIAL SPOKE HEAD 1 HOMOLOG"/>
    <property type="match status" value="1"/>
</dbReference>
<feature type="region of interest" description="Disordered" evidence="2">
    <location>
        <begin position="98"/>
        <end position="150"/>
    </location>
</feature>
<dbReference type="EMBL" id="CALNXK010000133">
    <property type="protein sequence ID" value="CAH3165598.1"/>
    <property type="molecule type" value="Genomic_DNA"/>
</dbReference>
<name>A0ABN8QL06_9CNID</name>
<evidence type="ECO:0000256" key="2">
    <source>
        <dbReference type="SAM" id="MobiDB-lite"/>
    </source>
</evidence>
<comment type="caution">
    <text evidence="3">The sequence shown here is derived from an EMBL/GenBank/DDBJ whole genome shotgun (WGS) entry which is preliminary data.</text>
</comment>